<dbReference type="Gene3D" id="1.20.910.10">
    <property type="entry name" value="Heme oxygenase-like"/>
    <property type="match status" value="1"/>
</dbReference>
<organism evidence="1 2">
    <name type="scientific">Paracoccus caeni</name>
    <dbReference type="NCBI Taxonomy" id="657651"/>
    <lineage>
        <taxon>Bacteria</taxon>
        <taxon>Pseudomonadati</taxon>
        <taxon>Pseudomonadota</taxon>
        <taxon>Alphaproteobacteria</taxon>
        <taxon>Rhodobacterales</taxon>
        <taxon>Paracoccaceae</taxon>
        <taxon>Paracoccus</taxon>
    </lineage>
</organism>
<name>A0A934W176_9RHOB</name>
<keyword evidence="2" id="KW-1185">Reference proteome</keyword>
<proteinExistence type="predicted"/>
<sequence>MGLSAEYGARHLADAPEGRAFKDGLNAVTLDSSEGAGVIAGANAGFARVQHLADNNLQPPR</sequence>
<gene>
    <name evidence="1" type="ORF">JJJ17_11360</name>
</gene>
<protein>
    <submittedName>
        <fullName evidence="1">Uncharacterized protein</fullName>
    </submittedName>
</protein>
<evidence type="ECO:0000313" key="1">
    <source>
        <dbReference type="EMBL" id="MBK4216524.1"/>
    </source>
</evidence>
<evidence type="ECO:0000313" key="2">
    <source>
        <dbReference type="Proteomes" id="UP000640485"/>
    </source>
</evidence>
<dbReference type="RefSeq" id="WP_200686450.1">
    <property type="nucleotide sequence ID" value="NZ_JAEPRQ010000003.1"/>
</dbReference>
<dbReference type="InterPro" id="IPR016084">
    <property type="entry name" value="Haem_Oase-like_multi-hlx"/>
</dbReference>
<dbReference type="AlphaFoldDB" id="A0A934W176"/>
<dbReference type="EMBL" id="JAEPRQ010000003">
    <property type="protein sequence ID" value="MBK4216524.1"/>
    <property type="molecule type" value="Genomic_DNA"/>
</dbReference>
<comment type="caution">
    <text evidence="1">The sequence shown here is derived from an EMBL/GenBank/DDBJ whole genome shotgun (WGS) entry which is preliminary data.</text>
</comment>
<dbReference type="Proteomes" id="UP000640485">
    <property type="component" value="Unassembled WGS sequence"/>
</dbReference>
<reference evidence="1" key="1">
    <citation type="submission" date="2021-01" db="EMBL/GenBank/DDBJ databases">
        <title>Paracoccus amoyensis sp. nov., isolated from the surface seawater along the coast of Xiamen Island, China.</title>
        <authorList>
            <person name="Lyu L."/>
        </authorList>
    </citation>
    <scope>NUCLEOTIDE SEQUENCE</scope>
    <source>
        <strain evidence="1">MJ17</strain>
    </source>
</reference>
<accession>A0A934W176</accession>